<dbReference type="SUPFAM" id="SSF50978">
    <property type="entry name" value="WD40 repeat-like"/>
    <property type="match status" value="1"/>
</dbReference>
<dbReference type="PANTHER" id="PTHR46543">
    <property type="entry name" value="ZINC FINGER CCHC DOMAIN-CONTAINING PROTEIN 7"/>
    <property type="match status" value="1"/>
</dbReference>
<accession>A0A383WAA3</accession>
<feature type="region of interest" description="Disordered" evidence="4">
    <location>
        <begin position="823"/>
        <end position="849"/>
    </location>
</feature>
<evidence type="ECO:0000313" key="5">
    <source>
        <dbReference type="EMBL" id="SZX74130.1"/>
    </source>
</evidence>
<feature type="compositionally biased region" description="Low complexity" evidence="4">
    <location>
        <begin position="749"/>
        <end position="762"/>
    </location>
</feature>
<feature type="compositionally biased region" description="Low complexity" evidence="4">
    <location>
        <begin position="221"/>
        <end position="239"/>
    </location>
</feature>
<evidence type="ECO:0000256" key="3">
    <source>
        <dbReference type="ARBA" id="ARBA00023242"/>
    </source>
</evidence>
<dbReference type="AlphaFoldDB" id="A0A383WAA3"/>
<organism evidence="5 6">
    <name type="scientific">Tetradesmus obliquus</name>
    <name type="common">Green alga</name>
    <name type="synonym">Acutodesmus obliquus</name>
    <dbReference type="NCBI Taxonomy" id="3088"/>
    <lineage>
        <taxon>Eukaryota</taxon>
        <taxon>Viridiplantae</taxon>
        <taxon>Chlorophyta</taxon>
        <taxon>core chlorophytes</taxon>
        <taxon>Chlorophyceae</taxon>
        <taxon>CS clade</taxon>
        <taxon>Sphaeropleales</taxon>
        <taxon>Scenedesmaceae</taxon>
        <taxon>Tetradesmus</taxon>
    </lineage>
</organism>
<feature type="compositionally biased region" description="Low complexity" evidence="4">
    <location>
        <begin position="55"/>
        <end position="68"/>
    </location>
</feature>
<feature type="compositionally biased region" description="Low complexity" evidence="4">
    <location>
        <begin position="88"/>
        <end position="110"/>
    </location>
</feature>
<evidence type="ECO:0000256" key="1">
    <source>
        <dbReference type="ARBA" id="ARBA00004123"/>
    </source>
</evidence>
<evidence type="ECO:0000256" key="4">
    <source>
        <dbReference type="SAM" id="MobiDB-lite"/>
    </source>
</evidence>
<dbReference type="InterPro" id="IPR051644">
    <property type="entry name" value="TRAMP_AT-DNA-binding"/>
</dbReference>
<dbReference type="GO" id="GO:0071035">
    <property type="term" value="P:nuclear polyadenylation-dependent rRNA catabolic process"/>
    <property type="evidence" value="ECO:0007669"/>
    <property type="project" value="TreeGrafter"/>
</dbReference>
<feature type="compositionally biased region" description="Low complexity" evidence="4">
    <location>
        <begin position="194"/>
        <end position="211"/>
    </location>
</feature>
<proteinExistence type="predicted"/>
<dbReference type="GO" id="GO:0071031">
    <property type="term" value="P:nuclear mRNA surveillance of mRNA 3'-end processing"/>
    <property type="evidence" value="ECO:0007669"/>
    <property type="project" value="TreeGrafter"/>
</dbReference>
<evidence type="ECO:0000313" key="6">
    <source>
        <dbReference type="Proteomes" id="UP000256970"/>
    </source>
</evidence>
<feature type="region of interest" description="Disordered" evidence="4">
    <location>
        <begin position="39"/>
        <end position="73"/>
    </location>
</feature>
<keyword evidence="6" id="KW-1185">Reference proteome</keyword>
<dbReference type="InterPro" id="IPR036322">
    <property type="entry name" value="WD40_repeat_dom_sf"/>
</dbReference>
<reference evidence="5 6" key="1">
    <citation type="submission" date="2016-10" db="EMBL/GenBank/DDBJ databases">
        <authorList>
            <person name="Cai Z."/>
        </authorList>
    </citation>
    <scope>NUCLEOTIDE SEQUENCE [LARGE SCALE GENOMIC DNA]</scope>
</reference>
<feature type="compositionally biased region" description="Low complexity" evidence="4">
    <location>
        <begin position="523"/>
        <end position="539"/>
    </location>
</feature>
<feature type="region of interest" description="Disordered" evidence="4">
    <location>
        <begin position="749"/>
        <end position="769"/>
    </location>
</feature>
<dbReference type="PANTHER" id="PTHR46543:SF2">
    <property type="entry name" value="AGAP013096-PA"/>
    <property type="match status" value="1"/>
</dbReference>
<feature type="compositionally biased region" description="Gly residues" evidence="4">
    <location>
        <begin position="279"/>
        <end position="289"/>
    </location>
</feature>
<dbReference type="GO" id="GO:0031499">
    <property type="term" value="C:TRAMP complex"/>
    <property type="evidence" value="ECO:0007669"/>
    <property type="project" value="TreeGrafter"/>
</dbReference>
<dbReference type="GO" id="GO:0071038">
    <property type="term" value="P:TRAMP-dependent tRNA surveillance pathway"/>
    <property type="evidence" value="ECO:0007669"/>
    <property type="project" value="TreeGrafter"/>
</dbReference>
<protein>
    <submittedName>
        <fullName evidence="5">Uncharacterized protein</fullName>
    </submittedName>
</protein>
<feature type="region of interest" description="Disordered" evidence="4">
    <location>
        <begin position="523"/>
        <end position="546"/>
    </location>
</feature>
<feature type="region of interest" description="Disordered" evidence="4">
    <location>
        <begin position="188"/>
        <end position="252"/>
    </location>
</feature>
<feature type="region of interest" description="Disordered" evidence="4">
    <location>
        <begin position="483"/>
        <end position="502"/>
    </location>
</feature>
<feature type="compositionally biased region" description="Low complexity" evidence="4">
    <location>
        <begin position="118"/>
        <end position="127"/>
    </location>
</feature>
<feature type="region of interest" description="Disordered" evidence="4">
    <location>
        <begin position="86"/>
        <end position="132"/>
    </location>
</feature>
<sequence>MYYEWMAKAESNGLQGTAGLLQPVASCLPMCSSQQELQQQLQQQAHDQPRHLQHEQQQQQQQRQQTHQLQHHQDVEEVEQLPAVHTRPQPLHQQAQLPKQQQQHQQQQELDAQEQDQQDQQQQQQQQPCKRAGDRALLSRLLGPAGTAALAAAGRLGHKQQQQQLVIPIAEQHVQPPRGQVLLLSPTAPAQSKPLGGLRQQQQQQQPLHQQQGRKRRHDPQQLQQQLLQQQQQQQQQQLHDQSPLDAQSQAPAGNSNMQLLQRPAAGTNSADLAAAGNSAGGEGSGGQVNPGAGADLALAGSSGRHTTWLPPVHAGQQLFTPRTATAAPRLCEASCPAGDGWQQQQHWESQKHWESPQQQWRRQQQGEDVDVVQPTPSQLPKEAAAADCQAGSPDKAAGAAAAAAAAVQERQEQANLLPAVAPLHASPPLQQQQHVEGAFTAVSEQAEVVAATPLEDSKYSGQQQAATPLSHGQLGSVVAESPAVPDSACADDTAKQQQQQQQLLQQVSKQLFVEDGCDRAPRAAAADRFQQQQQQQQQREMPADGGACFSSSKALWLSRVGQQPRVRSLHVGQPIVSMSSCQGQCIVAMQHSSSSSSSISYELLQLCVQHQAQLPQQQHQQQQGQQHALISAGDAVCVSLEGMAALVAPGPAAAAAAAALDLSAAFKALPNKPWAGQHDAGLQQLQQFEQQQQQQQGILLAVALPLEVQSLSSISSSSSEPSTPAGAAAAAAAAVGVAAADRARSASPAAAAGGSSTPGLPRSAGAAVGGRTLRSLSHSVSAGKRKGLAAAGGAATAAIDAGMKHGVSIYCLLPAADAAPAPADASKSSVRKLRQEPQQQQQQQQAGPVLVQSLHTSHAVSCLAVSQEAHCLAAAGAAGFACVWPLLNQHSHTQHQHALCRHAECTAAGAQQQQQQQVVDAEGVVVLPAASYRSFLFPSISQLCFVLQPGGSTHTSKQLQAGSSSSSLLHDLRLRILLVGCCSQGSVAVWDVQKQQQIMALHSPDLVLAGLLPMQPPVAAILAAARMPSSSRGSSVDKQQLQQPLLLLALVASRDSTATPPAALAKAASRLGSSVGGGQLGAAAAGGQQQQKQQLELRPILLQQPGLLIPGAPVLAPAAAAVGGGSGLHNHTHQQQQQQQQGVSAAAVVGTLAAAVGPGGFVHVWDVLSGSSLLSSQAAAAPGAYRSSSSSSSRAGAYSAVDLVELSSSSSNSSKQEGCAAAGCVVLLGSADGVLTFALV</sequence>
<keyword evidence="3" id="KW-0539">Nucleus</keyword>
<dbReference type="GO" id="GO:0071039">
    <property type="term" value="P:nuclear polyadenylation-dependent CUT catabolic process"/>
    <property type="evidence" value="ECO:0007669"/>
    <property type="project" value="TreeGrafter"/>
</dbReference>
<dbReference type="GO" id="GO:0003723">
    <property type="term" value="F:RNA binding"/>
    <property type="evidence" value="ECO:0007669"/>
    <property type="project" value="TreeGrafter"/>
</dbReference>
<feature type="region of interest" description="Disordered" evidence="4">
    <location>
        <begin position="363"/>
        <end position="393"/>
    </location>
</feature>
<gene>
    <name evidence="5" type="ORF">BQ4739_LOCUS14377</name>
</gene>
<dbReference type="EMBL" id="FNXT01001206">
    <property type="protein sequence ID" value="SZX74130.1"/>
    <property type="molecule type" value="Genomic_DNA"/>
</dbReference>
<dbReference type="Proteomes" id="UP000256970">
    <property type="component" value="Unassembled WGS sequence"/>
</dbReference>
<comment type="subcellular location">
    <subcellularLocation>
        <location evidence="1">Nucleus</location>
    </subcellularLocation>
</comment>
<feature type="region of interest" description="Disordered" evidence="4">
    <location>
        <begin position="272"/>
        <end position="300"/>
    </location>
</feature>
<dbReference type="GO" id="GO:0071037">
    <property type="term" value="P:nuclear polyadenylation-dependent snRNA catabolic process"/>
    <property type="evidence" value="ECO:0007669"/>
    <property type="project" value="TreeGrafter"/>
</dbReference>
<name>A0A383WAA3_TETOB</name>
<keyword evidence="2" id="KW-0677">Repeat</keyword>
<dbReference type="GO" id="GO:0071036">
    <property type="term" value="P:nuclear polyadenylation-dependent snoRNA catabolic process"/>
    <property type="evidence" value="ECO:0007669"/>
    <property type="project" value="TreeGrafter"/>
</dbReference>
<evidence type="ECO:0000256" key="2">
    <source>
        <dbReference type="ARBA" id="ARBA00022737"/>
    </source>
</evidence>